<organism evidence="1">
    <name type="scientific">Human immunodeficiency virus type 1</name>
    <name type="common">HIV-1</name>
    <dbReference type="NCBI Taxonomy" id="11676"/>
    <lineage>
        <taxon>Viruses</taxon>
        <taxon>Riboviria</taxon>
        <taxon>Pararnavirae</taxon>
        <taxon>Artverviricota</taxon>
        <taxon>Revtraviricetes</taxon>
        <taxon>Ortervirales</taxon>
        <taxon>Retroviridae</taxon>
        <taxon>Orthoretrovirinae</taxon>
        <taxon>Lentivirus</taxon>
        <taxon>Lentivirus humimdef1</taxon>
    </lineage>
</organism>
<protein>
    <submittedName>
        <fullName evidence="1">Truncated envelope glycoprotein</fullName>
    </submittedName>
</protein>
<dbReference type="GO" id="GO:0019031">
    <property type="term" value="C:viral envelope"/>
    <property type="evidence" value="ECO:0007669"/>
    <property type="project" value="UniProtKB-KW"/>
</dbReference>
<accession>A0A0H3YCU0</accession>
<reference evidence="1" key="1">
    <citation type="journal article" date="2015" name="J. Clin. Microbiol.">
        <title>Long-Range HIV Genotyping Using Viral RNA and Proviral DNA for Analysis of HIV Drug Resistance and HIV Clustering.</title>
        <authorList>
            <person name="Novitsky V."/>
            <person name="Zahralban-Steele M."/>
            <person name="McLane M.F."/>
            <person name="Moyo S."/>
            <person name="van Widenfelt E."/>
            <person name="Gaseitsiwe S."/>
            <person name="Makhema J."/>
            <person name="Essex M."/>
        </authorList>
    </citation>
    <scope>NUCLEOTIDE SEQUENCE</scope>
    <source>
        <strain evidence="1">Bcpp_00372_amp2</strain>
    </source>
</reference>
<evidence type="ECO:0000313" key="1">
    <source>
        <dbReference type="EMBL" id="AKN10886.1"/>
    </source>
</evidence>
<name>A0A0H3YCU0_HV1</name>
<keyword evidence="1" id="KW-0261">Viral envelope protein</keyword>
<dbReference type="EMBL" id="KR861300">
    <property type="protein sequence ID" value="AKN10886.1"/>
    <property type="molecule type" value="Genomic_DNA"/>
</dbReference>
<keyword evidence="1" id="KW-0946">Virion</keyword>
<organismHost>
    <name type="scientific">Homo sapiens</name>
    <name type="common">Human</name>
    <dbReference type="NCBI Taxonomy" id="9606"/>
</organismHost>
<sequence>MRVIRIRKNWRQW</sequence>
<proteinExistence type="predicted"/>
<gene>
    <name evidence="1" type="primary">vpu</name>
</gene>